<keyword evidence="1" id="KW-0732">Signal</keyword>
<dbReference type="RefSeq" id="WP_096684809.1">
    <property type="nucleotide sequence ID" value="NZ_AP014564.1"/>
</dbReference>
<sequence>MKTKNLFKNLLSLLAIVLVVFSCTKPSEEAKLGEKAKTDVAAKPLELEITSVKFEKAKNFKDTDVSEFYEKLFITKTPARDKSKTAVVASNGYPDKFETEATDIKGNNIFINLPYNSNFEKLTANATIKAVLTFKSAVDSVVLEAPKTNIRGNSAEISFEINKDHFTSENLKSANPVIKQVLKFSKAGFADKIYTVNFKFSESKSDSCTIEETGFKFKVGGTTGINKSGDFNSSKTVDGIVTANYVASNTDTPNSGTNPIEFKLRKGSSNNELKEAGVADTDYFKADALELPDGAFIEVSTDTTACPGTGSTPTCANVNPITGMKGTGVAAATGQTHLIGKSDNGAISYTFTVVAQNGTSKKYYKLTINATS</sequence>
<evidence type="ECO:0008006" key="4">
    <source>
        <dbReference type="Google" id="ProtNLM"/>
    </source>
</evidence>
<gene>
    <name evidence="2" type="ORF">JBKA6_0140</name>
</gene>
<dbReference type="KEGG" id="ise:JBKA6_0140"/>
<protein>
    <recommendedName>
        <fullName evidence="4">Lipoprotein</fullName>
    </recommendedName>
</protein>
<dbReference type="Proteomes" id="UP000243197">
    <property type="component" value="Chromosome"/>
</dbReference>
<dbReference type="AlphaFoldDB" id="A0A1J1DWB3"/>
<keyword evidence="3" id="KW-1185">Reference proteome</keyword>
<name>A0A1J1DWB3_9FLAO</name>
<dbReference type="OrthoDB" id="9814063at2"/>
<accession>A0A1J1DWB3</accession>
<dbReference type="EMBL" id="AP014564">
    <property type="protein sequence ID" value="BAV94153.1"/>
    <property type="molecule type" value="Genomic_DNA"/>
</dbReference>
<reference evidence="2 3" key="1">
    <citation type="submission" date="2014-03" db="EMBL/GenBank/DDBJ databases">
        <title>complete genome sequence of Flavobacteriaceae bacterium JBKA-6.</title>
        <authorList>
            <person name="Takano T."/>
            <person name="Nakamura Y."/>
            <person name="Takuma S."/>
            <person name="Yasuike M."/>
            <person name="Matsuyama T."/>
            <person name="Sakai T."/>
            <person name="Fujiwara A."/>
            <person name="Kimoto K."/>
            <person name="Fukuda Y."/>
            <person name="Kondo H."/>
            <person name="Hirono I."/>
            <person name="Nakayasu C."/>
        </authorList>
    </citation>
    <scope>NUCLEOTIDE SEQUENCE [LARGE SCALE GENOMIC DNA]</scope>
    <source>
        <strain evidence="2 3">JBKA-6</strain>
    </source>
</reference>
<dbReference type="PROSITE" id="PS51257">
    <property type="entry name" value="PROKAR_LIPOPROTEIN"/>
    <property type="match status" value="1"/>
</dbReference>
<feature type="signal peptide" evidence="1">
    <location>
        <begin position="1"/>
        <end position="24"/>
    </location>
</feature>
<proteinExistence type="predicted"/>
<evidence type="ECO:0000313" key="3">
    <source>
        <dbReference type="Proteomes" id="UP000243197"/>
    </source>
</evidence>
<evidence type="ECO:0000313" key="2">
    <source>
        <dbReference type="EMBL" id="BAV94153.1"/>
    </source>
</evidence>
<feature type="chain" id="PRO_5013176074" description="Lipoprotein" evidence="1">
    <location>
        <begin position="25"/>
        <end position="372"/>
    </location>
</feature>
<organism evidence="2 3">
    <name type="scientific">Ichthyobacterium seriolicida</name>
    <dbReference type="NCBI Taxonomy" id="242600"/>
    <lineage>
        <taxon>Bacteria</taxon>
        <taxon>Pseudomonadati</taxon>
        <taxon>Bacteroidota</taxon>
        <taxon>Flavobacteriia</taxon>
        <taxon>Flavobacteriales</taxon>
        <taxon>Ichthyobacteriaceae</taxon>
        <taxon>Ichthyobacterium</taxon>
    </lineage>
</organism>
<evidence type="ECO:0000256" key="1">
    <source>
        <dbReference type="SAM" id="SignalP"/>
    </source>
</evidence>